<organism evidence="5">
    <name type="scientific">Naegleria gruberi</name>
    <name type="common">Amoeba</name>
    <dbReference type="NCBI Taxonomy" id="5762"/>
    <lineage>
        <taxon>Eukaryota</taxon>
        <taxon>Discoba</taxon>
        <taxon>Heterolobosea</taxon>
        <taxon>Tetramitia</taxon>
        <taxon>Eutetramitia</taxon>
        <taxon>Vahlkampfiidae</taxon>
        <taxon>Naegleria</taxon>
    </lineage>
</organism>
<dbReference type="GO" id="GO:0006487">
    <property type="term" value="P:protein N-linked glycosylation"/>
    <property type="evidence" value="ECO:0007669"/>
    <property type="project" value="TreeGrafter"/>
</dbReference>
<dbReference type="InParanoid" id="D2VNS5"/>
<proteinExistence type="inferred from homology"/>
<name>D2VNS5_NAEGR</name>
<accession>D2VNS5</accession>
<dbReference type="InterPro" id="IPR008630">
    <property type="entry name" value="Glyco_trans_34"/>
</dbReference>
<dbReference type="OrthoDB" id="407658at2759"/>
<dbReference type="Proteomes" id="UP000006671">
    <property type="component" value="Unassembled WGS sequence"/>
</dbReference>
<evidence type="ECO:0000313" key="4">
    <source>
        <dbReference type="EMBL" id="EFC41548.1"/>
    </source>
</evidence>
<evidence type="ECO:0000313" key="5">
    <source>
        <dbReference type="Proteomes" id="UP000006671"/>
    </source>
</evidence>
<gene>
    <name evidence="4" type="ORF">NAEGRDRAFT_70602</name>
</gene>
<keyword evidence="2" id="KW-0328">Glycosyltransferase</keyword>
<evidence type="ECO:0000256" key="1">
    <source>
        <dbReference type="ARBA" id="ARBA00005664"/>
    </source>
</evidence>
<dbReference type="AlphaFoldDB" id="D2VNS5"/>
<dbReference type="Gene3D" id="3.90.550.10">
    <property type="entry name" value="Spore Coat Polysaccharide Biosynthesis Protein SpsA, Chain A"/>
    <property type="match status" value="1"/>
</dbReference>
<keyword evidence="3" id="KW-0808">Transferase</keyword>
<dbReference type="GO" id="GO:0016757">
    <property type="term" value="F:glycosyltransferase activity"/>
    <property type="evidence" value="ECO:0007669"/>
    <property type="project" value="UniProtKB-KW"/>
</dbReference>
<dbReference type="RefSeq" id="XP_002674292.1">
    <property type="nucleotide sequence ID" value="XM_002674246.1"/>
</dbReference>
<dbReference type="OMA" id="YDINAGI"/>
<dbReference type="STRING" id="5762.D2VNS5"/>
<dbReference type="FunCoup" id="D2VNS5">
    <property type="interactions" value="121"/>
</dbReference>
<evidence type="ECO:0000256" key="2">
    <source>
        <dbReference type="ARBA" id="ARBA00022676"/>
    </source>
</evidence>
<comment type="similarity">
    <text evidence="1">Belongs to the glycosyltransferase 34 family.</text>
</comment>
<dbReference type="KEGG" id="ngr:NAEGRDRAFT_70602"/>
<keyword evidence="5" id="KW-1185">Reference proteome</keyword>
<dbReference type="EMBL" id="GG738885">
    <property type="protein sequence ID" value="EFC41548.1"/>
    <property type="molecule type" value="Genomic_DNA"/>
</dbReference>
<dbReference type="eggNOG" id="ENOG502SGRN">
    <property type="taxonomic scope" value="Eukaryota"/>
</dbReference>
<dbReference type="VEuPathDB" id="AmoebaDB:NAEGRDRAFT_70602"/>
<evidence type="ECO:0000256" key="3">
    <source>
        <dbReference type="ARBA" id="ARBA00022679"/>
    </source>
</evidence>
<dbReference type="PANTHER" id="PTHR31306">
    <property type="entry name" value="ALPHA-1,6-MANNOSYLTRANSFERASE MNN11-RELATED"/>
    <property type="match status" value="1"/>
</dbReference>
<dbReference type="SUPFAM" id="SSF53448">
    <property type="entry name" value="Nucleotide-diphospho-sugar transferases"/>
    <property type="match status" value="1"/>
</dbReference>
<dbReference type="InterPro" id="IPR029044">
    <property type="entry name" value="Nucleotide-diphossugar_trans"/>
</dbReference>
<dbReference type="PANTHER" id="PTHR31306:SF4">
    <property type="entry name" value="ALPHA-1,2-GALACTOSYLTRANSFERASE"/>
    <property type="match status" value="1"/>
</dbReference>
<dbReference type="GeneID" id="8850772"/>
<dbReference type="Pfam" id="PF05637">
    <property type="entry name" value="Glyco_transf_34"/>
    <property type="match status" value="1"/>
</dbReference>
<sequence>MTSLNKIFYSLKHNYDFILFNQPFYKSWFVKPAWNKIPLIKSQLSSYDWIIWIDSDALVLLHQVDLDQIIEESLKRDPNKNREINLIISYDRNGLNSGIMAIRNCKWSHQILNNVLSWKYFLYSMHWYAEQTPLAMELEHGKSQNVRVALKSFLNSYMYDYREGKSFIFHLAGCNKYEGNLCASIMRNFYENWRERNVTTVEDRELLRKTEIIYDGVSGGGS</sequence>
<protein>
    <submittedName>
        <fullName evidence="4">Predicted protein</fullName>
    </submittedName>
</protein>
<dbReference type="GO" id="GO:0000139">
    <property type="term" value="C:Golgi membrane"/>
    <property type="evidence" value="ECO:0007669"/>
    <property type="project" value="TreeGrafter"/>
</dbReference>
<reference evidence="4 5" key="1">
    <citation type="journal article" date="2010" name="Cell">
        <title>The genome of Naegleria gruberi illuminates early eukaryotic versatility.</title>
        <authorList>
            <person name="Fritz-Laylin L.K."/>
            <person name="Prochnik S.E."/>
            <person name="Ginger M.L."/>
            <person name="Dacks J.B."/>
            <person name="Carpenter M.L."/>
            <person name="Field M.C."/>
            <person name="Kuo A."/>
            <person name="Paredez A."/>
            <person name="Chapman J."/>
            <person name="Pham J."/>
            <person name="Shu S."/>
            <person name="Neupane R."/>
            <person name="Cipriano M."/>
            <person name="Mancuso J."/>
            <person name="Tu H."/>
            <person name="Salamov A."/>
            <person name="Lindquist E."/>
            <person name="Shapiro H."/>
            <person name="Lucas S."/>
            <person name="Grigoriev I.V."/>
            <person name="Cande W.Z."/>
            <person name="Fulton C."/>
            <person name="Rokhsar D.S."/>
            <person name="Dawson S.C."/>
        </authorList>
    </citation>
    <scope>NUCLEOTIDE SEQUENCE [LARGE SCALE GENOMIC DNA]</scope>
    <source>
        <strain evidence="4 5">NEG-M</strain>
    </source>
</reference>